<dbReference type="InterPro" id="IPR000120">
    <property type="entry name" value="Amidase"/>
</dbReference>
<gene>
    <name evidence="3" type="ORF">ANI02nite_31960</name>
</gene>
<name>A0A511XEC3_9PROT</name>
<proteinExistence type="inferred from homology"/>
<dbReference type="InterPro" id="IPR020556">
    <property type="entry name" value="Amidase_CS"/>
</dbReference>
<comment type="similarity">
    <text evidence="1">Belongs to the amidase family.</text>
</comment>
<evidence type="ECO:0000313" key="4">
    <source>
        <dbReference type="Proteomes" id="UP000321635"/>
    </source>
</evidence>
<dbReference type="RefSeq" id="WP_246789496.1">
    <property type="nucleotide sequence ID" value="NZ_AUBI01000019.1"/>
</dbReference>
<dbReference type="SUPFAM" id="SSF75304">
    <property type="entry name" value="Amidase signature (AS) enzymes"/>
    <property type="match status" value="1"/>
</dbReference>
<dbReference type="Gene3D" id="3.90.1300.10">
    <property type="entry name" value="Amidase signature (AS) domain"/>
    <property type="match status" value="1"/>
</dbReference>
<sequence>MSTVSSSGSSAAPVQDLCDLDARALLSGYAAKRFSPVDVTKAVLTRAHAMQDTLNPFVHIDDDDALASAQMSERAWSAGLPTRPLEGVPVSIKDTALVKGWIPGRGSRLSIGQPPAAEDCPSARRIRASGAVIFACTTTCEGGWKAVTDSPLTGVTRNPHNPHVTPGGSSGGAGAAIASGCGPLALGSDGGGSIRVPASFSGVFGMKATFGRVPQWPMGVHYSDFSHYGPLTRSVADAALMLSVLEGYDPRDPYSFAPAESGAFLAGPLPLAGLRIGVTEDFGFLPVDPEIRDAFRRAVAIATQAGADIRAAPVFEDWRPTYRTLWRSRGWQALKNLPPEQAAQVDPEFWQEATKGRLLSADEVADAHLRRIGYRQQAGQMFENFDIVLSPSVSILPFEAGKTVPDSSWPDWLEWGGFAFLNNLTGQPAASLPIGFSSTGLPIGMQIGGRSQDDVTVLRICETLQGLITEGAYAPSRIAAKLAATKPN</sequence>
<organism evidence="3 4">
    <name type="scientific">Acetobacter nitrogenifigens DSM 23921 = NBRC 105050</name>
    <dbReference type="NCBI Taxonomy" id="1120919"/>
    <lineage>
        <taxon>Bacteria</taxon>
        <taxon>Pseudomonadati</taxon>
        <taxon>Pseudomonadota</taxon>
        <taxon>Alphaproteobacteria</taxon>
        <taxon>Acetobacterales</taxon>
        <taxon>Acetobacteraceae</taxon>
        <taxon>Acetobacter</taxon>
    </lineage>
</organism>
<dbReference type="STRING" id="1120919.GCA_000429165_03332"/>
<dbReference type="InterPro" id="IPR023631">
    <property type="entry name" value="Amidase_dom"/>
</dbReference>
<dbReference type="PROSITE" id="PS00571">
    <property type="entry name" value="AMIDASES"/>
    <property type="match status" value="1"/>
</dbReference>
<dbReference type="EMBL" id="BJYF01000032">
    <property type="protein sequence ID" value="GEN61312.1"/>
    <property type="molecule type" value="Genomic_DNA"/>
</dbReference>
<dbReference type="Pfam" id="PF01425">
    <property type="entry name" value="Amidase"/>
    <property type="match status" value="1"/>
</dbReference>
<feature type="domain" description="Amidase" evidence="2">
    <location>
        <begin position="38"/>
        <end position="458"/>
    </location>
</feature>
<dbReference type="PANTHER" id="PTHR11895">
    <property type="entry name" value="TRANSAMIDASE"/>
    <property type="match status" value="1"/>
</dbReference>
<evidence type="ECO:0000256" key="1">
    <source>
        <dbReference type="ARBA" id="ARBA00009199"/>
    </source>
</evidence>
<dbReference type="AlphaFoldDB" id="A0A511XEC3"/>
<keyword evidence="4" id="KW-1185">Reference proteome</keyword>
<evidence type="ECO:0000259" key="2">
    <source>
        <dbReference type="Pfam" id="PF01425"/>
    </source>
</evidence>
<dbReference type="Proteomes" id="UP000321635">
    <property type="component" value="Unassembled WGS sequence"/>
</dbReference>
<evidence type="ECO:0000313" key="3">
    <source>
        <dbReference type="EMBL" id="GEN61312.1"/>
    </source>
</evidence>
<accession>A0A511XEC3</accession>
<dbReference type="GO" id="GO:0003824">
    <property type="term" value="F:catalytic activity"/>
    <property type="evidence" value="ECO:0007669"/>
    <property type="project" value="InterPro"/>
</dbReference>
<comment type="caution">
    <text evidence="3">The sequence shown here is derived from an EMBL/GenBank/DDBJ whole genome shotgun (WGS) entry which is preliminary data.</text>
</comment>
<reference evidence="3 4" key="1">
    <citation type="submission" date="2019-07" db="EMBL/GenBank/DDBJ databases">
        <title>Whole genome shotgun sequence of Acetobacter nitrogenifigens NBRC 105050.</title>
        <authorList>
            <person name="Hosoyama A."/>
            <person name="Uohara A."/>
            <person name="Ohji S."/>
            <person name="Ichikawa N."/>
        </authorList>
    </citation>
    <scope>NUCLEOTIDE SEQUENCE [LARGE SCALE GENOMIC DNA]</scope>
    <source>
        <strain evidence="3 4">NBRC 105050</strain>
    </source>
</reference>
<dbReference type="PANTHER" id="PTHR11895:SF7">
    <property type="entry name" value="GLUTAMYL-TRNA(GLN) AMIDOTRANSFERASE SUBUNIT A, MITOCHONDRIAL"/>
    <property type="match status" value="1"/>
</dbReference>
<dbReference type="InterPro" id="IPR036928">
    <property type="entry name" value="AS_sf"/>
</dbReference>
<protein>
    <submittedName>
        <fullName evidence="3">Amidase</fullName>
    </submittedName>
</protein>